<protein>
    <recommendedName>
        <fullName evidence="2">Transposase IS701-like DDE domain-containing protein</fullName>
    </recommendedName>
</protein>
<reference evidence="3" key="1">
    <citation type="submission" date="2024-07" db="EMBL/GenBank/DDBJ databases">
        <title>Complete genome sequences of cellulolytic bacteria, Kitasatospora sp. CMC57 and Streptomyces sp. CMC78, isolated from Japanese agricultural soil.</title>
        <authorList>
            <person name="Hashimoto T."/>
            <person name="Ito M."/>
            <person name="Iwamoto M."/>
            <person name="Fukahori D."/>
            <person name="Shoda T."/>
            <person name="Sakoda M."/>
            <person name="Morohoshi T."/>
            <person name="Mitsuboshi M."/>
            <person name="Nishizawa T."/>
        </authorList>
    </citation>
    <scope>NUCLEOTIDE SEQUENCE</scope>
    <source>
        <strain evidence="3">CMC78</strain>
    </source>
</reference>
<proteinExistence type="predicted"/>
<dbReference type="EMBL" id="AP035884">
    <property type="protein sequence ID" value="BFP56478.1"/>
    <property type="molecule type" value="Genomic_DNA"/>
</dbReference>
<dbReference type="PANTHER" id="PTHR33627:SF1">
    <property type="entry name" value="TRANSPOSASE"/>
    <property type="match status" value="1"/>
</dbReference>
<evidence type="ECO:0000313" key="3">
    <source>
        <dbReference type="EMBL" id="BFP56478.1"/>
    </source>
</evidence>
<organism evidence="3">
    <name type="scientific">Streptomyces sp. CMC78</name>
    <dbReference type="NCBI Taxonomy" id="3231512"/>
    <lineage>
        <taxon>Bacteria</taxon>
        <taxon>Bacillati</taxon>
        <taxon>Actinomycetota</taxon>
        <taxon>Actinomycetes</taxon>
        <taxon>Kitasatosporales</taxon>
        <taxon>Streptomycetaceae</taxon>
        <taxon>Streptomyces</taxon>
    </lineage>
</organism>
<evidence type="ECO:0000259" key="2">
    <source>
        <dbReference type="Pfam" id="PF13546"/>
    </source>
</evidence>
<feature type="region of interest" description="Disordered" evidence="1">
    <location>
        <begin position="188"/>
        <end position="215"/>
    </location>
</feature>
<feature type="domain" description="Transposase IS701-like DDE" evidence="2">
    <location>
        <begin position="1"/>
        <end position="208"/>
    </location>
</feature>
<sequence>MEPMAARLGKDGNRQALAHFVTSSPWDAAHVRARLAWRMEPVIKPTVLVIDDTGFLKDGDASVCVSRQYTGTAGEVTNCQAGGSFHLTCNGASVAVNWRLFLPGSWDLSSPKADPAKAARRDKCAIPAQVGHVEKWQLTLDMIDETRSWGIDVPQVIADGGYGDTAAFRLGLETRGLDYVVGISTTTTARPEDARPSTPTYLGRGWRPTPSRHSG</sequence>
<dbReference type="PANTHER" id="PTHR33627">
    <property type="entry name" value="TRANSPOSASE"/>
    <property type="match status" value="1"/>
</dbReference>
<dbReference type="InterPro" id="IPR039365">
    <property type="entry name" value="IS701-like"/>
</dbReference>
<dbReference type="AlphaFoldDB" id="A0AB33KX19"/>
<dbReference type="InterPro" id="IPR012337">
    <property type="entry name" value="RNaseH-like_sf"/>
</dbReference>
<accession>A0AB33KX19</accession>
<dbReference type="SUPFAM" id="SSF53098">
    <property type="entry name" value="Ribonuclease H-like"/>
    <property type="match status" value="1"/>
</dbReference>
<gene>
    <name evidence="3" type="ORF">SCMC78_62850</name>
</gene>
<name>A0AB33KX19_9ACTN</name>
<dbReference type="InterPro" id="IPR038721">
    <property type="entry name" value="IS701-like_DDE_dom"/>
</dbReference>
<evidence type="ECO:0000256" key="1">
    <source>
        <dbReference type="SAM" id="MobiDB-lite"/>
    </source>
</evidence>
<dbReference type="KEGG" id="stcm:SCMC78_62850"/>
<dbReference type="Pfam" id="PF13546">
    <property type="entry name" value="DDE_5"/>
    <property type="match status" value="1"/>
</dbReference>